<organism evidence="2 3">
    <name type="scientific">Nocardiopsis algeriensis</name>
    <dbReference type="NCBI Taxonomy" id="1478215"/>
    <lineage>
        <taxon>Bacteria</taxon>
        <taxon>Bacillati</taxon>
        <taxon>Actinomycetota</taxon>
        <taxon>Actinomycetes</taxon>
        <taxon>Streptosporangiales</taxon>
        <taxon>Nocardiopsidaceae</taxon>
        <taxon>Nocardiopsis</taxon>
    </lineage>
</organism>
<evidence type="ECO:0000313" key="3">
    <source>
        <dbReference type="Proteomes" id="UP000536604"/>
    </source>
</evidence>
<protein>
    <submittedName>
        <fullName evidence="2">Putative membrane protein</fullName>
    </submittedName>
</protein>
<evidence type="ECO:0000313" key="2">
    <source>
        <dbReference type="EMBL" id="MBB6121065.1"/>
    </source>
</evidence>
<feature type="transmembrane region" description="Helical" evidence="1">
    <location>
        <begin position="120"/>
        <end position="142"/>
    </location>
</feature>
<accession>A0A841IX48</accession>
<feature type="transmembrane region" description="Helical" evidence="1">
    <location>
        <begin position="66"/>
        <end position="84"/>
    </location>
</feature>
<keyword evidence="1" id="KW-1133">Transmembrane helix</keyword>
<feature type="transmembrane region" description="Helical" evidence="1">
    <location>
        <begin position="90"/>
        <end position="108"/>
    </location>
</feature>
<feature type="transmembrane region" description="Helical" evidence="1">
    <location>
        <begin position="41"/>
        <end position="59"/>
    </location>
</feature>
<dbReference type="SUPFAM" id="SSF55961">
    <property type="entry name" value="Bet v1-like"/>
    <property type="match status" value="1"/>
</dbReference>
<keyword evidence="3" id="KW-1185">Reference proteome</keyword>
<feature type="transmembrane region" description="Helical" evidence="1">
    <location>
        <begin position="12"/>
        <end position="29"/>
    </location>
</feature>
<name>A0A841IX48_9ACTN</name>
<reference evidence="2 3" key="1">
    <citation type="submission" date="2020-08" db="EMBL/GenBank/DDBJ databases">
        <title>Genomic Encyclopedia of Type Strains, Phase III (KMG-III): the genomes of soil and plant-associated and newly described type strains.</title>
        <authorList>
            <person name="Whitman W."/>
        </authorList>
    </citation>
    <scope>NUCLEOTIDE SEQUENCE [LARGE SCALE GENOMIC DNA]</scope>
    <source>
        <strain evidence="2 3">CECT 8712</strain>
    </source>
</reference>
<proteinExistence type="predicted"/>
<dbReference type="Proteomes" id="UP000536604">
    <property type="component" value="Unassembled WGS sequence"/>
</dbReference>
<keyword evidence="1" id="KW-0472">Membrane</keyword>
<sequence length="315" mass="33409">MSEESPLKEPVRWWLAGIVLGMFALLTVLRITSWGGLDQTALFYLGLPAVVALLVVFTFRPRSAVGVSMAVLTLFLAMSGALLGEGLVCLVIAAPLLYAVVALVAMVAERIMDSGKNSRHAFLAVPLLMALGMEGIAGTTILPRAGAGTDSVLVDAAPSRVAAALAAPPAYDEPAALFLRAVPFPQPVAAEGGGLGVGDTRTVTFTPRTTLRPGDEPTPRTMVLEIAESEVDTDGGRVVFDVVEDTAFARWMDMHQAEASWTAEDGGTRLTWTIDYDRTFEPSWYFGPVQAYATDLAAGYLGDTFAAGAEAEVRR</sequence>
<comment type="caution">
    <text evidence="2">The sequence shown here is derived from an EMBL/GenBank/DDBJ whole genome shotgun (WGS) entry which is preliminary data.</text>
</comment>
<dbReference type="AlphaFoldDB" id="A0A841IX48"/>
<keyword evidence="1" id="KW-0812">Transmembrane</keyword>
<dbReference type="EMBL" id="JACHJO010000008">
    <property type="protein sequence ID" value="MBB6121065.1"/>
    <property type="molecule type" value="Genomic_DNA"/>
</dbReference>
<gene>
    <name evidence="2" type="ORF">FHS13_003026</name>
</gene>
<evidence type="ECO:0000256" key="1">
    <source>
        <dbReference type="SAM" id="Phobius"/>
    </source>
</evidence>